<dbReference type="NCBIfam" id="NF006592">
    <property type="entry name" value="PRK09125.1"/>
    <property type="match status" value="1"/>
</dbReference>
<proteinExistence type="predicted"/>
<evidence type="ECO:0000256" key="2">
    <source>
        <dbReference type="ARBA" id="ARBA00022598"/>
    </source>
</evidence>
<dbReference type="InterPro" id="IPR012310">
    <property type="entry name" value="DNA_ligase_ATP-dep_cent"/>
</dbReference>
<dbReference type="Pfam" id="PF01068">
    <property type="entry name" value="DNA_ligase_A_M"/>
    <property type="match status" value="1"/>
</dbReference>
<evidence type="ECO:0000313" key="10">
    <source>
        <dbReference type="Proteomes" id="UP000682739"/>
    </source>
</evidence>
<dbReference type="Gene3D" id="3.30.1490.70">
    <property type="match status" value="1"/>
</dbReference>
<keyword evidence="3" id="KW-0235">DNA replication</keyword>
<feature type="domain" description="DNA ligase OB-like" evidence="8">
    <location>
        <begin position="215"/>
        <end position="280"/>
    </location>
</feature>
<dbReference type="PANTHER" id="PTHR47810:SF1">
    <property type="entry name" value="DNA LIGASE B"/>
    <property type="match status" value="1"/>
</dbReference>
<evidence type="ECO:0000313" key="9">
    <source>
        <dbReference type="EMBL" id="QTH63501.1"/>
    </source>
</evidence>
<reference evidence="9" key="1">
    <citation type="submission" date="2021-03" db="EMBL/GenBank/DDBJ databases">
        <title>Description of Psychrosphaera ytuae sp. nov. isolated from deep sea sediment of South China Sea.</title>
        <authorList>
            <person name="Zhang J."/>
            <person name="Xu X.-D."/>
        </authorList>
    </citation>
    <scope>NUCLEOTIDE SEQUENCE</scope>
    <source>
        <strain evidence="9">MTZ26</strain>
    </source>
</reference>
<dbReference type="Gene3D" id="2.40.50.140">
    <property type="entry name" value="Nucleic acid-binding proteins"/>
    <property type="match status" value="1"/>
</dbReference>
<dbReference type="CDD" id="cd08041">
    <property type="entry name" value="OBF_kDNA_ligase_like"/>
    <property type="match status" value="1"/>
</dbReference>
<dbReference type="InterPro" id="IPR029319">
    <property type="entry name" value="DNA_ligase_OB"/>
</dbReference>
<evidence type="ECO:0000259" key="7">
    <source>
        <dbReference type="Pfam" id="PF01068"/>
    </source>
</evidence>
<dbReference type="PANTHER" id="PTHR47810">
    <property type="entry name" value="DNA LIGASE"/>
    <property type="match status" value="1"/>
</dbReference>
<evidence type="ECO:0000256" key="6">
    <source>
        <dbReference type="ARBA" id="ARBA00034003"/>
    </source>
</evidence>
<dbReference type="GO" id="GO:0006281">
    <property type="term" value="P:DNA repair"/>
    <property type="evidence" value="ECO:0007669"/>
    <property type="project" value="UniProtKB-KW"/>
</dbReference>
<dbReference type="EMBL" id="CP072110">
    <property type="protein sequence ID" value="QTH63501.1"/>
    <property type="molecule type" value="Genomic_DNA"/>
</dbReference>
<dbReference type="GO" id="GO:0005524">
    <property type="term" value="F:ATP binding"/>
    <property type="evidence" value="ECO:0007669"/>
    <property type="project" value="InterPro"/>
</dbReference>
<protein>
    <submittedName>
        <fullName evidence="9">DNA ligase</fullName>
    </submittedName>
</protein>
<evidence type="ECO:0000256" key="3">
    <source>
        <dbReference type="ARBA" id="ARBA00022705"/>
    </source>
</evidence>
<name>A0A975DAE4_9GAMM</name>
<feature type="domain" description="ATP-dependent DNA ligase family profile" evidence="7">
    <location>
        <begin position="40"/>
        <end position="201"/>
    </location>
</feature>
<dbReference type="GO" id="GO:0006310">
    <property type="term" value="P:DNA recombination"/>
    <property type="evidence" value="ECO:0007669"/>
    <property type="project" value="InterPro"/>
</dbReference>
<accession>A0A975DAE4</accession>
<dbReference type="CDD" id="cd07896">
    <property type="entry name" value="Adenylation_kDNA_ligase_like"/>
    <property type="match status" value="1"/>
</dbReference>
<keyword evidence="10" id="KW-1185">Reference proteome</keyword>
<dbReference type="Pfam" id="PF14743">
    <property type="entry name" value="DNA_ligase_OB_2"/>
    <property type="match status" value="1"/>
</dbReference>
<gene>
    <name evidence="9" type="ORF">J1N51_12320</name>
</gene>
<dbReference type="KEGG" id="psym:J1N51_12320"/>
<comment type="catalytic activity">
    <reaction evidence="6">
        <text>ATP + (deoxyribonucleotide)n-3'-hydroxyl + 5'-phospho-(deoxyribonucleotide)m = (deoxyribonucleotide)n+m + AMP + diphosphate.</text>
        <dbReference type="EC" id="6.5.1.1"/>
    </reaction>
</comment>
<dbReference type="RefSeq" id="WP_208831557.1">
    <property type="nucleotide sequence ID" value="NZ_CP072110.1"/>
</dbReference>
<dbReference type="SUPFAM" id="SSF56091">
    <property type="entry name" value="DNA ligase/mRNA capping enzyme, catalytic domain"/>
    <property type="match status" value="1"/>
</dbReference>
<dbReference type="InterPro" id="IPR012340">
    <property type="entry name" value="NA-bd_OB-fold"/>
</dbReference>
<evidence type="ECO:0000256" key="4">
    <source>
        <dbReference type="ARBA" id="ARBA00022763"/>
    </source>
</evidence>
<keyword evidence="2 9" id="KW-0436">Ligase</keyword>
<dbReference type="GO" id="GO:0006260">
    <property type="term" value="P:DNA replication"/>
    <property type="evidence" value="ECO:0007669"/>
    <property type="project" value="UniProtKB-KW"/>
</dbReference>
<comment type="cofactor">
    <cofactor evidence="1">
        <name>a divalent metal cation</name>
        <dbReference type="ChEBI" id="CHEBI:60240"/>
    </cofactor>
</comment>
<keyword evidence="4" id="KW-0227">DNA damage</keyword>
<evidence type="ECO:0000259" key="8">
    <source>
        <dbReference type="Pfam" id="PF14743"/>
    </source>
</evidence>
<organism evidence="9 10">
    <name type="scientific">Psychrosphaera ytuae</name>
    <dbReference type="NCBI Taxonomy" id="2820710"/>
    <lineage>
        <taxon>Bacteria</taxon>
        <taxon>Pseudomonadati</taxon>
        <taxon>Pseudomonadota</taxon>
        <taxon>Gammaproteobacteria</taxon>
        <taxon>Alteromonadales</taxon>
        <taxon>Pseudoalteromonadaceae</taxon>
        <taxon>Psychrosphaera</taxon>
    </lineage>
</organism>
<sequence length="286" mass="32448">MNFYLIAGLCVLLLFTPVLFASGPKPQLMLASTKTLTSLPESTSAYYASEKYDGVRALWTGSLFLTRQGHLIHAPDWYTKDFPNHPLDGELWLGHNQFDAVSAIARRKTPRDAEWKKVNFMVFDTPITNLAFYQRQERIESLITAQSPAWLQHVTHVRFEQKQDLMAFYDAVLASNGEGIMLNISNATYESGRSKGLFKLKPTFDDEAVVIGYQQGNGKYQGMMGALWVRNKQGQKFKLGSGFSDQERQSPPKLGSIITYQYSGFSKNGLPRFARFLRLRTDMNSF</sequence>
<dbReference type="InterPro" id="IPR050326">
    <property type="entry name" value="NAD_dep_DNA_ligaseB"/>
</dbReference>
<dbReference type="Gene3D" id="3.30.470.30">
    <property type="entry name" value="DNA ligase/mRNA capping enzyme"/>
    <property type="match status" value="1"/>
</dbReference>
<evidence type="ECO:0000256" key="1">
    <source>
        <dbReference type="ARBA" id="ARBA00001968"/>
    </source>
</evidence>
<dbReference type="Proteomes" id="UP000682739">
    <property type="component" value="Chromosome"/>
</dbReference>
<dbReference type="GO" id="GO:0003910">
    <property type="term" value="F:DNA ligase (ATP) activity"/>
    <property type="evidence" value="ECO:0007669"/>
    <property type="project" value="UniProtKB-EC"/>
</dbReference>
<evidence type="ECO:0000256" key="5">
    <source>
        <dbReference type="ARBA" id="ARBA00023204"/>
    </source>
</evidence>
<keyword evidence="5" id="KW-0234">DNA repair</keyword>
<dbReference type="AlphaFoldDB" id="A0A975DAE4"/>
<dbReference type="SUPFAM" id="SSF50249">
    <property type="entry name" value="Nucleic acid-binding proteins"/>
    <property type="match status" value="1"/>
</dbReference>